<reference evidence="3" key="2">
    <citation type="submission" date="2010-04" db="EMBL/GenBank/DDBJ databases">
        <title>Genome sequence of Salinibacter ruber M8.</title>
        <authorList>
            <consortium name="Genoscope"/>
        </authorList>
    </citation>
    <scope>NUCLEOTIDE SEQUENCE [LARGE SCALE GENOMIC DNA]</scope>
    <source>
        <strain evidence="3">M8</strain>
    </source>
</reference>
<sequence>MNTFNGRYSVPRRVDAHRLTAICDWLSSLPRGSMIDETSSRRRSQEESERSRVVCAVGALTRPTPPRQHLSNASHEAEPEAETLAHEEWGSRGG</sequence>
<name>D5H4U4_SALRM</name>
<dbReference type="Proteomes" id="UP000000933">
    <property type="component" value="Chromosome"/>
</dbReference>
<organism evidence="2 3">
    <name type="scientific">Salinibacter ruber (strain M8)</name>
    <dbReference type="NCBI Taxonomy" id="761659"/>
    <lineage>
        <taxon>Bacteria</taxon>
        <taxon>Pseudomonadati</taxon>
        <taxon>Rhodothermota</taxon>
        <taxon>Rhodothermia</taxon>
        <taxon>Rhodothermales</taxon>
        <taxon>Salinibacteraceae</taxon>
        <taxon>Salinibacter</taxon>
    </lineage>
</organism>
<reference evidence="2 3" key="1">
    <citation type="journal article" date="2010" name="ISME J.">
        <title>Fine-scale evolution: genomic, phenotypic and ecological differentiation in two coexisting Salinibacter ruber strains.</title>
        <authorList>
            <person name="Pena A."/>
            <person name="Teeling H."/>
            <person name="Huerta-Cepas J."/>
            <person name="Santos F."/>
            <person name="Yarza P."/>
            <person name="Brito-Echeverria J."/>
            <person name="Lucio M."/>
            <person name="Schmitt-Kopplin P."/>
            <person name="Meseguer I."/>
            <person name="Schenowitz C."/>
            <person name="Dossat C."/>
            <person name="Barbe V."/>
            <person name="Dopazo J."/>
            <person name="Rossello-Mora R."/>
            <person name="Schuler M."/>
            <person name="Glockner F.O."/>
            <person name="Amann R."/>
            <person name="Gabaldon T."/>
            <person name="Anton J."/>
        </authorList>
    </citation>
    <scope>NUCLEOTIDE SEQUENCE [LARGE SCALE GENOMIC DNA]</scope>
    <source>
        <strain evidence="2 3">M8</strain>
    </source>
</reference>
<accession>D5H4U4</accession>
<proteinExistence type="predicted"/>
<feature type="compositionally biased region" description="Basic and acidic residues" evidence="1">
    <location>
        <begin position="38"/>
        <end position="52"/>
    </location>
</feature>
<protein>
    <submittedName>
        <fullName evidence="2">Uncharacterized protein</fullName>
    </submittedName>
</protein>
<feature type="compositionally biased region" description="Basic and acidic residues" evidence="1">
    <location>
        <begin position="75"/>
        <end position="94"/>
    </location>
</feature>
<dbReference type="KEGG" id="srm:SRM_00128"/>
<feature type="region of interest" description="Disordered" evidence="1">
    <location>
        <begin position="31"/>
        <end position="94"/>
    </location>
</feature>
<evidence type="ECO:0000256" key="1">
    <source>
        <dbReference type="SAM" id="MobiDB-lite"/>
    </source>
</evidence>
<evidence type="ECO:0000313" key="3">
    <source>
        <dbReference type="Proteomes" id="UP000000933"/>
    </source>
</evidence>
<evidence type="ECO:0000313" key="2">
    <source>
        <dbReference type="EMBL" id="CBH23049.1"/>
    </source>
</evidence>
<gene>
    <name evidence="2" type="ordered locus">SRM_00128</name>
</gene>
<dbReference type="EMBL" id="FP565814">
    <property type="protein sequence ID" value="CBH23049.1"/>
    <property type="molecule type" value="Genomic_DNA"/>
</dbReference>
<dbReference type="HOGENOM" id="CLU_2384459_0_0_10"/>
<dbReference type="AlphaFoldDB" id="D5H4U4"/>